<dbReference type="SUPFAM" id="SSF88659">
    <property type="entry name" value="Sigma3 and sigma4 domains of RNA polymerase sigma factors"/>
    <property type="match status" value="1"/>
</dbReference>
<dbReference type="HAMAP" id="MF_00674">
    <property type="entry name" value="UPF0251"/>
    <property type="match status" value="1"/>
</dbReference>
<dbReference type="Pfam" id="PF02001">
    <property type="entry name" value="DUF134"/>
    <property type="match status" value="1"/>
</dbReference>
<evidence type="ECO:0000313" key="3">
    <source>
        <dbReference type="EMBL" id="VFQ44298.1"/>
    </source>
</evidence>
<keyword evidence="4" id="KW-1185">Reference proteome</keyword>
<sequence>MVRPKKERVVGVPSSLSYFKPGGIPLRQLEETLLTVDELESLRLCDLEQLSHEEAGRRMNVSRATLGRIVREARRKVADALVHAKALRVEGGNYRITEELRLFVCSGCGKRWQEPYGTGRPDGCPSCESVKFHRVWKEEAGFPESE</sequence>
<proteinExistence type="inferred from homology"/>
<comment type="similarity">
    <text evidence="1 2">Belongs to the UPF0251 family.</text>
</comment>
<dbReference type="Gene3D" id="1.10.10.10">
    <property type="entry name" value="Winged helix-like DNA-binding domain superfamily/Winged helix DNA-binding domain"/>
    <property type="match status" value="1"/>
</dbReference>
<dbReference type="PANTHER" id="PTHR37478:SF2">
    <property type="entry name" value="UPF0251 PROTEIN TK0562"/>
    <property type="match status" value="1"/>
</dbReference>
<evidence type="ECO:0000313" key="4">
    <source>
        <dbReference type="Proteomes" id="UP000507962"/>
    </source>
</evidence>
<reference evidence="3 4" key="1">
    <citation type="submission" date="2019-03" db="EMBL/GenBank/DDBJ databases">
        <authorList>
            <person name="Nijsse B."/>
        </authorList>
    </citation>
    <scope>NUCLEOTIDE SEQUENCE [LARGE SCALE GENOMIC DNA]</scope>
    <source>
        <strain evidence="3">Desulfoluna butyratoxydans MSL71</strain>
    </source>
</reference>
<protein>
    <recommendedName>
        <fullName evidence="2">UPF0251 protein MSL71_19430</fullName>
    </recommendedName>
</protein>
<accession>A0A4V6IL92</accession>
<name>A0A4V6IL92_9BACT</name>
<evidence type="ECO:0000256" key="2">
    <source>
        <dbReference type="HAMAP-Rule" id="MF_00674"/>
    </source>
</evidence>
<evidence type="ECO:0000256" key="1">
    <source>
        <dbReference type="ARBA" id="ARBA00009350"/>
    </source>
</evidence>
<dbReference type="EMBL" id="CAADHO010000003">
    <property type="protein sequence ID" value="VFQ44298.1"/>
    <property type="molecule type" value="Genomic_DNA"/>
</dbReference>
<dbReference type="InterPro" id="IPR013324">
    <property type="entry name" value="RNA_pol_sigma_r3/r4-like"/>
</dbReference>
<dbReference type="PANTHER" id="PTHR37478">
    <property type="match status" value="1"/>
</dbReference>
<gene>
    <name evidence="3" type="ORF">MSL71_19430</name>
</gene>
<dbReference type="RefSeq" id="WP_180139522.1">
    <property type="nucleotide sequence ID" value="NZ_CAADHO010000003.1"/>
</dbReference>
<dbReference type="InterPro" id="IPR036388">
    <property type="entry name" value="WH-like_DNA-bd_sf"/>
</dbReference>
<organism evidence="3 4">
    <name type="scientific">Desulfoluna butyratoxydans</name>
    <dbReference type="NCBI Taxonomy" id="231438"/>
    <lineage>
        <taxon>Bacteria</taxon>
        <taxon>Pseudomonadati</taxon>
        <taxon>Thermodesulfobacteriota</taxon>
        <taxon>Desulfobacteria</taxon>
        <taxon>Desulfobacterales</taxon>
        <taxon>Desulfolunaceae</taxon>
        <taxon>Desulfoluna</taxon>
    </lineage>
</organism>
<dbReference type="Proteomes" id="UP000507962">
    <property type="component" value="Unassembled WGS sequence"/>
</dbReference>
<dbReference type="AlphaFoldDB" id="A0A4V6IL92"/>
<dbReference type="InterPro" id="IPR002852">
    <property type="entry name" value="UPF0251"/>
</dbReference>